<dbReference type="Proteomes" id="UP000321580">
    <property type="component" value="Unassembled WGS sequence"/>
</dbReference>
<dbReference type="AlphaFoldDB" id="A0A5C6S309"/>
<accession>A0A5C6S309</accession>
<proteinExistence type="predicted"/>
<gene>
    <name evidence="1" type="ORF">FRY97_02085</name>
</gene>
<reference evidence="1 2" key="1">
    <citation type="submission" date="2019-08" db="EMBL/GenBank/DDBJ databases">
        <title>Genome of Phaeodactylibacter luteus.</title>
        <authorList>
            <person name="Bowman J.P."/>
        </authorList>
    </citation>
    <scope>NUCLEOTIDE SEQUENCE [LARGE SCALE GENOMIC DNA]</scope>
    <source>
        <strain evidence="1 2">KCTC 42180</strain>
    </source>
</reference>
<organism evidence="1 2">
    <name type="scientific">Phaeodactylibacter luteus</name>
    <dbReference type="NCBI Taxonomy" id="1564516"/>
    <lineage>
        <taxon>Bacteria</taxon>
        <taxon>Pseudomonadati</taxon>
        <taxon>Bacteroidota</taxon>
        <taxon>Saprospiria</taxon>
        <taxon>Saprospirales</taxon>
        <taxon>Haliscomenobacteraceae</taxon>
        <taxon>Phaeodactylibacter</taxon>
    </lineage>
</organism>
<sequence>MGFFALITLLAVLAGVLLLWRALSNLPPGEKKMFKDLEELRMEMQDWIGGRELVPLKREEMDAFSLNQVEQSFKKRSGKKGRGIFTTIYHEPVMAYSFREYSGNSGQGLLFVQTAEKSYSFVKGKNGVRIAAGNTELGTLKADDILYSAKNGKPLARLGQSANQLLPVVSEERELGSIVLPMAGNAVGKELSERAFQFVPDNLSEEERDVFLSLAALELVKQARGQ</sequence>
<dbReference type="RefSeq" id="WP_147165765.1">
    <property type="nucleotide sequence ID" value="NZ_VOOR01000003.1"/>
</dbReference>
<evidence type="ECO:0000313" key="2">
    <source>
        <dbReference type="Proteomes" id="UP000321580"/>
    </source>
</evidence>
<dbReference type="EMBL" id="VOOR01000003">
    <property type="protein sequence ID" value="TXB68878.1"/>
    <property type="molecule type" value="Genomic_DNA"/>
</dbReference>
<keyword evidence="2" id="KW-1185">Reference proteome</keyword>
<evidence type="ECO:0000313" key="1">
    <source>
        <dbReference type="EMBL" id="TXB68878.1"/>
    </source>
</evidence>
<comment type="caution">
    <text evidence="1">The sequence shown here is derived from an EMBL/GenBank/DDBJ whole genome shotgun (WGS) entry which is preliminary data.</text>
</comment>
<name>A0A5C6S309_9BACT</name>
<dbReference type="OrthoDB" id="1491687at2"/>
<protein>
    <submittedName>
        <fullName evidence="1">Uncharacterized protein</fullName>
    </submittedName>
</protein>